<accession>A0A0F9UG13</accession>
<protein>
    <submittedName>
        <fullName evidence="2">Uncharacterized protein</fullName>
    </submittedName>
</protein>
<proteinExistence type="predicted"/>
<feature type="transmembrane region" description="Helical" evidence="1">
    <location>
        <begin position="184"/>
        <end position="206"/>
    </location>
</feature>
<keyword evidence="1" id="KW-0812">Transmembrane</keyword>
<dbReference type="EMBL" id="LAZR01001014">
    <property type="protein sequence ID" value="KKN52543.1"/>
    <property type="molecule type" value="Genomic_DNA"/>
</dbReference>
<evidence type="ECO:0000256" key="1">
    <source>
        <dbReference type="SAM" id="Phobius"/>
    </source>
</evidence>
<dbReference type="AlphaFoldDB" id="A0A0F9UG13"/>
<evidence type="ECO:0000313" key="2">
    <source>
        <dbReference type="EMBL" id="KKN52543.1"/>
    </source>
</evidence>
<keyword evidence="1" id="KW-1133">Transmembrane helix</keyword>
<feature type="transmembrane region" description="Helical" evidence="1">
    <location>
        <begin position="107"/>
        <end position="128"/>
    </location>
</feature>
<reference evidence="2" key="1">
    <citation type="journal article" date="2015" name="Nature">
        <title>Complex archaea that bridge the gap between prokaryotes and eukaryotes.</title>
        <authorList>
            <person name="Spang A."/>
            <person name="Saw J.H."/>
            <person name="Jorgensen S.L."/>
            <person name="Zaremba-Niedzwiedzka K."/>
            <person name="Martijn J."/>
            <person name="Lind A.E."/>
            <person name="van Eijk R."/>
            <person name="Schleper C."/>
            <person name="Guy L."/>
            <person name="Ettema T.J."/>
        </authorList>
    </citation>
    <scope>NUCLEOTIDE SEQUENCE</scope>
</reference>
<organism evidence="2">
    <name type="scientific">marine sediment metagenome</name>
    <dbReference type="NCBI Taxonomy" id="412755"/>
    <lineage>
        <taxon>unclassified sequences</taxon>
        <taxon>metagenomes</taxon>
        <taxon>ecological metagenomes</taxon>
    </lineage>
</organism>
<name>A0A0F9UG13_9ZZZZ</name>
<feature type="transmembrane region" description="Helical" evidence="1">
    <location>
        <begin position="159"/>
        <end position="177"/>
    </location>
</feature>
<feature type="transmembrane region" description="Helical" evidence="1">
    <location>
        <begin position="226"/>
        <end position="246"/>
    </location>
</feature>
<gene>
    <name evidence="2" type="ORF">LCGC14_0611520</name>
</gene>
<sequence length="260" mass="30386">MLRTFTFNESKSSWIEEEHQLLLHDICAVLDEEREIIYLWTGPKSSRKKFRKAFGQVKELLSNFPELKIQFLSVEDNFPEEVNLNLKTMLGTIEMEKKKKLQLSRIITIRIYSISIIITVFLPFLLLLNLYSSLLWTEISGSYLISNLAYDDWINNSKLYILITLIFLFINIVIGVIEIENQIILFSVNGLIISIGLLLFFNQGVFLFLFQEGSTLSDYLIRSGDLMIFLLLNLATILIFETPNVYKLISFFKTYKKFIF</sequence>
<keyword evidence="1" id="KW-0472">Membrane</keyword>
<comment type="caution">
    <text evidence="2">The sequence shown here is derived from an EMBL/GenBank/DDBJ whole genome shotgun (WGS) entry which is preliminary data.</text>
</comment>